<dbReference type="Pfam" id="PF04720">
    <property type="entry name" value="PDDEXK_6"/>
    <property type="match status" value="1"/>
</dbReference>
<protein>
    <submittedName>
        <fullName evidence="2">Uncharacterized protein LOC107421321</fullName>
    </submittedName>
</protein>
<evidence type="ECO:0000313" key="1">
    <source>
        <dbReference type="Proteomes" id="UP001652623"/>
    </source>
</evidence>
<dbReference type="PANTHER" id="PTHR31579">
    <property type="entry name" value="OS03G0796600 PROTEIN"/>
    <property type="match status" value="1"/>
</dbReference>
<reference evidence="2" key="1">
    <citation type="submission" date="2025-08" db="UniProtKB">
        <authorList>
            <consortium name="RefSeq"/>
        </authorList>
    </citation>
    <scope>IDENTIFICATION</scope>
    <source>
        <tissue evidence="2">Seedling</tissue>
    </source>
</reference>
<dbReference type="Proteomes" id="UP001652623">
    <property type="component" value="Chromosome 5"/>
</dbReference>
<keyword evidence="1" id="KW-1185">Reference proteome</keyword>
<evidence type="ECO:0000313" key="2">
    <source>
        <dbReference type="RefSeq" id="XP_048331812.2"/>
    </source>
</evidence>
<accession>A0ABM3IMR5</accession>
<gene>
    <name evidence="2" type="primary">LOC107421321</name>
</gene>
<dbReference type="RefSeq" id="XP_048331812.2">
    <property type="nucleotide sequence ID" value="XM_048475855.2"/>
</dbReference>
<dbReference type="NCBIfam" id="TIGR01615">
    <property type="entry name" value="A_thal_3542"/>
    <property type="match status" value="1"/>
</dbReference>
<dbReference type="PANTHER" id="PTHR31579:SF49">
    <property type="entry name" value="DUF506 FAMILY PROTEIN"/>
    <property type="match status" value="1"/>
</dbReference>
<sequence length="265" mass="30789">MDSLEEILNSMFFHHCNSDESSNRNCFQYQSDDDESQDPAERNFYWESQRALLQEVLERHSLTGAKLRQEITQTIEKAKSDNKSKLCNCLKPKKIDIVGCNNCLRRRVVDLLCDKGFTATLCTSKWRDTKKFPRGTHEYIEVIGNIPSRIKQVPFLVEVEFRDQFEIAKASEEYKKLVGQLPECYIGKPNYLNTIVRLVCKAAKRSMKEKKIHMGPWRKRSFMLMKWSPSFEKWAFMDSSNKSMPRQPHDSCSLQCAAPTAVVVT</sequence>
<proteinExistence type="predicted"/>
<name>A0ABM3IMR5_ZIZJJ</name>
<dbReference type="GeneID" id="107421321"/>
<organism evidence="1 2">
    <name type="scientific">Ziziphus jujuba</name>
    <name type="common">Chinese jujube</name>
    <name type="synonym">Ziziphus sativa</name>
    <dbReference type="NCBI Taxonomy" id="326968"/>
    <lineage>
        <taxon>Eukaryota</taxon>
        <taxon>Viridiplantae</taxon>
        <taxon>Streptophyta</taxon>
        <taxon>Embryophyta</taxon>
        <taxon>Tracheophyta</taxon>
        <taxon>Spermatophyta</taxon>
        <taxon>Magnoliopsida</taxon>
        <taxon>eudicotyledons</taxon>
        <taxon>Gunneridae</taxon>
        <taxon>Pentapetalae</taxon>
        <taxon>rosids</taxon>
        <taxon>fabids</taxon>
        <taxon>Rosales</taxon>
        <taxon>Rhamnaceae</taxon>
        <taxon>Paliureae</taxon>
        <taxon>Ziziphus</taxon>
    </lineage>
</organism>
<dbReference type="InterPro" id="IPR006502">
    <property type="entry name" value="PDDEXK-like"/>
</dbReference>